<dbReference type="GO" id="GO:0009378">
    <property type="term" value="F:four-way junction helicase activity"/>
    <property type="evidence" value="ECO:0007669"/>
    <property type="project" value="InterPro"/>
</dbReference>
<dbReference type="Proteomes" id="UP000245423">
    <property type="component" value="Chromosome 1"/>
</dbReference>
<keyword evidence="10" id="KW-1185">Reference proteome</keyword>
<gene>
    <name evidence="6 9" type="primary">ruvA</name>
    <name evidence="9" type="ORF">CUESP1_1520</name>
</gene>
<feature type="region of interest" description="Domain III" evidence="6">
    <location>
        <begin position="145"/>
        <end position="194"/>
    </location>
</feature>
<comment type="similarity">
    <text evidence="6">Belongs to the RuvA family.</text>
</comment>
<evidence type="ECO:0000259" key="7">
    <source>
        <dbReference type="Pfam" id="PF01330"/>
    </source>
</evidence>
<evidence type="ECO:0000259" key="8">
    <source>
        <dbReference type="Pfam" id="PF07499"/>
    </source>
</evidence>
<feature type="domain" description="Holliday junction DNA helicase RuvA C-terminal" evidence="8">
    <location>
        <begin position="157"/>
        <end position="192"/>
    </location>
</feature>
<organism evidence="9 10">
    <name type="scientific">[Clostridium] ultunense Esp</name>
    <dbReference type="NCBI Taxonomy" id="1288971"/>
    <lineage>
        <taxon>Bacteria</taxon>
        <taxon>Bacillati</taxon>
        <taxon>Bacillota</taxon>
        <taxon>Tissierellia</taxon>
        <taxon>Tissierellales</taxon>
        <taxon>Tepidimicrobiaceae</taxon>
        <taxon>Schnuerera</taxon>
    </lineage>
</organism>
<dbReference type="GO" id="GO:0005524">
    <property type="term" value="F:ATP binding"/>
    <property type="evidence" value="ECO:0007669"/>
    <property type="project" value="InterPro"/>
</dbReference>
<dbReference type="GO" id="GO:0048476">
    <property type="term" value="C:Holliday junction resolvase complex"/>
    <property type="evidence" value="ECO:0007669"/>
    <property type="project" value="UniProtKB-UniRule"/>
</dbReference>
<comment type="domain">
    <text evidence="6">Has three domains with a flexible linker between the domains II and III and assumes an 'L' shape. Domain III is highly mobile and contacts RuvB.</text>
</comment>
<dbReference type="RefSeq" id="WP_025640964.1">
    <property type="nucleotide sequence ID" value="NZ_LT669839.1"/>
</dbReference>
<dbReference type="GO" id="GO:0005737">
    <property type="term" value="C:cytoplasm"/>
    <property type="evidence" value="ECO:0007669"/>
    <property type="project" value="UniProtKB-SubCell"/>
</dbReference>
<dbReference type="Pfam" id="PF07499">
    <property type="entry name" value="RuvA_C"/>
    <property type="match status" value="1"/>
</dbReference>
<dbReference type="Pfam" id="PF01330">
    <property type="entry name" value="RuvA_N"/>
    <property type="match status" value="1"/>
</dbReference>
<keyword evidence="9" id="KW-0067">ATP-binding</keyword>
<comment type="caution">
    <text evidence="6">Lacks conserved residue(s) required for the propagation of feature annotation.</text>
</comment>
<evidence type="ECO:0000256" key="1">
    <source>
        <dbReference type="ARBA" id="ARBA00022490"/>
    </source>
</evidence>
<dbReference type="InterPro" id="IPR036267">
    <property type="entry name" value="RuvA_C_sf"/>
</dbReference>
<sequence>MYEYIIGKVVSIKEDYIVLDNNGIGYRIYTSKNSLMNLEIHEKITMYIYFNLREDGVYLYGFITEEELNMFNLLLLVSKVGPKVGLNILSTLTPNQIKLAILKNDSNILCNAPGVGKKTASRIILELKDRVDKEDIVEDENIIIDNDEVEIAIDGIMSLGYSRNEVIKVINKIDTSKMVTEDIIREVLKRISKQ</sequence>
<dbReference type="GO" id="GO:0000400">
    <property type="term" value="F:four-way junction DNA binding"/>
    <property type="evidence" value="ECO:0007669"/>
    <property type="project" value="UniProtKB-UniRule"/>
</dbReference>
<evidence type="ECO:0000256" key="5">
    <source>
        <dbReference type="ARBA" id="ARBA00023204"/>
    </source>
</evidence>
<evidence type="ECO:0000256" key="3">
    <source>
        <dbReference type="ARBA" id="ARBA00023125"/>
    </source>
</evidence>
<evidence type="ECO:0000313" key="10">
    <source>
        <dbReference type="Proteomes" id="UP000245423"/>
    </source>
</evidence>
<comment type="subcellular location">
    <subcellularLocation>
        <location evidence="6">Cytoplasm</location>
    </subcellularLocation>
</comment>
<accession>A0A1M4PN51</accession>
<dbReference type="InterPro" id="IPR012340">
    <property type="entry name" value="NA-bd_OB-fold"/>
</dbReference>
<dbReference type="Gene3D" id="2.40.50.140">
    <property type="entry name" value="Nucleic acid-binding proteins"/>
    <property type="match status" value="1"/>
</dbReference>
<dbReference type="GO" id="GO:0006310">
    <property type="term" value="P:DNA recombination"/>
    <property type="evidence" value="ECO:0007669"/>
    <property type="project" value="UniProtKB-UniRule"/>
</dbReference>
<comment type="subunit">
    <text evidence="6">Homotetramer. Forms an RuvA(8)-RuvB(12)-Holliday junction (HJ) complex. HJ DNA is sandwiched between 2 RuvA tetramers; dsDNA enters through RuvA and exits via RuvB. An RuvB hexamer assembles on each DNA strand where it exits the tetramer. Each RuvB hexamer is contacted by two RuvA subunits (via domain III) on 2 adjacent RuvB subunits; this complex drives branch migration. In the full resolvosome a probable DNA-RuvA(4)-RuvB(12)-RuvC(2) complex forms which resolves the HJ.</text>
</comment>
<dbReference type="NCBIfam" id="TIGR00084">
    <property type="entry name" value="ruvA"/>
    <property type="match status" value="1"/>
</dbReference>
<dbReference type="InterPro" id="IPR011114">
    <property type="entry name" value="RuvA_C"/>
</dbReference>
<name>A0A1M4PN51_9FIRM</name>
<dbReference type="Pfam" id="PF14520">
    <property type="entry name" value="HHH_5"/>
    <property type="match status" value="1"/>
</dbReference>
<dbReference type="InterPro" id="IPR013849">
    <property type="entry name" value="DNA_helicase_Holl-junc_RuvA_I"/>
</dbReference>
<dbReference type="SUPFAM" id="SSF46929">
    <property type="entry name" value="DNA helicase RuvA subunit, C-terminal domain"/>
    <property type="match status" value="1"/>
</dbReference>
<keyword evidence="9" id="KW-0347">Helicase</keyword>
<dbReference type="Gene3D" id="1.10.8.10">
    <property type="entry name" value="DNA helicase RuvA subunit, C-terminal domain"/>
    <property type="match status" value="1"/>
</dbReference>
<dbReference type="SUPFAM" id="SSF47781">
    <property type="entry name" value="RuvA domain 2-like"/>
    <property type="match status" value="1"/>
</dbReference>
<dbReference type="EMBL" id="LT669839">
    <property type="protein sequence ID" value="SHD76884.1"/>
    <property type="molecule type" value="Genomic_DNA"/>
</dbReference>
<dbReference type="SUPFAM" id="SSF50249">
    <property type="entry name" value="Nucleic acid-binding proteins"/>
    <property type="match status" value="1"/>
</dbReference>
<dbReference type="InterPro" id="IPR010994">
    <property type="entry name" value="RuvA_2-like"/>
</dbReference>
<keyword evidence="5 6" id="KW-0234">DNA repair</keyword>
<dbReference type="GO" id="GO:0006281">
    <property type="term" value="P:DNA repair"/>
    <property type="evidence" value="ECO:0007669"/>
    <property type="project" value="UniProtKB-UniRule"/>
</dbReference>
<keyword evidence="9" id="KW-0547">Nucleotide-binding</keyword>
<dbReference type="HAMAP" id="MF_00031">
    <property type="entry name" value="DNA_HJ_migration_RuvA"/>
    <property type="match status" value="1"/>
</dbReference>
<dbReference type="OrthoDB" id="5293449at2"/>
<evidence type="ECO:0000256" key="6">
    <source>
        <dbReference type="HAMAP-Rule" id="MF_00031"/>
    </source>
</evidence>
<reference evidence="9 10" key="1">
    <citation type="submission" date="2016-11" db="EMBL/GenBank/DDBJ databases">
        <authorList>
            <person name="Manzoor S."/>
        </authorList>
    </citation>
    <scope>NUCLEOTIDE SEQUENCE [LARGE SCALE GENOMIC DNA]</scope>
    <source>
        <strain evidence="9">Clostridium ultunense strain Esp</strain>
    </source>
</reference>
<keyword evidence="9" id="KW-0378">Hydrolase</keyword>
<keyword evidence="4 6" id="KW-0233">DNA recombination</keyword>
<dbReference type="AlphaFoldDB" id="A0A1M4PN51"/>
<dbReference type="Gene3D" id="1.10.150.20">
    <property type="entry name" value="5' to 3' exonuclease, C-terminal subdomain"/>
    <property type="match status" value="1"/>
</dbReference>
<dbReference type="CDD" id="cd14332">
    <property type="entry name" value="UBA_RuvA_C"/>
    <property type="match status" value="1"/>
</dbReference>
<dbReference type="GO" id="GO:0016787">
    <property type="term" value="F:hydrolase activity"/>
    <property type="evidence" value="ECO:0007669"/>
    <property type="project" value="UniProtKB-KW"/>
</dbReference>
<keyword evidence="1 6" id="KW-0963">Cytoplasm</keyword>
<dbReference type="InterPro" id="IPR000085">
    <property type="entry name" value="RuvA"/>
</dbReference>
<dbReference type="GO" id="GO:0009379">
    <property type="term" value="C:Holliday junction helicase complex"/>
    <property type="evidence" value="ECO:0007669"/>
    <property type="project" value="InterPro"/>
</dbReference>
<evidence type="ECO:0000256" key="2">
    <source>
        <dbReference type="ARBA" id="ARBA00022763"/>
    </source>
</evidence>
<keyword evidence="3 6" id="KW-0238">DNA-binding</keyword>
<keyword evidence="2 6" id="KW-0227">DNA damage</keyword>
<evidence type="ECO:0000313" key="9">
    <source>
        <dbReference type="EMBL" id="SHD76884.1"/>
    </source>
</evidence>
<proteinExistence type="inferred from homology"/>
<evidence type="ECO:0000256" key="4">
    <source>
        <dbReference type="ARBA" id="ARBA00023172"/>
    </source>
</evidence>
<feature type="domain" description="DNA helicase Holliday junction RuvA type" evidence="7">
    <location>
        <begin position="1"/>
        <end position="61"/>
    </location>
</feature>
<protein>
    <recommendedName>
        <fullName evidence="6">Holliday junction branch migration complex subunit RuvA</fullName>
    </recommendedName>
</protein>
<comment type="function">
    <text evidence="6">The RuvA-RuvB-RuvC complex processes Holliday junction (HJ) DNA during genetic recombination and DNA repair, while the RuvA-RuvB complex plays an important role in the rescue of blocked DNA replication forks via replication fork reversal (RFR). RuvA specifically binds to HJ cruciform DNA, conferring on it an open structure. The RuvB hexamer acts as an ATP-dependent pump, pulling dsDNA into and through the RuvAB complex. HJ branch migration allows RuvC to scan DNA until it finds its consensus sequence, where it cleaves and resolves the cruciform DNA.</text>
</comment>